<accession>A0A345M8T1</accession>
<name>A0A345M8T1_9CAUD</name>
<protein>
    <submittedName>
        <fullName evidence="1">Uncharacterized protein</fullName>
    </submittedName>
</protein>
<proteinExistence type="predicted"/>
<reference evidence="1 2" key="1">
    <citation type="submission" date="2018-07" db="EMBL/GenBank/DDBJ databases">
        <authorList>
            <person name="Cook J.L."/>
            <person name="Tucker S.D."/>
            <person name="Kassa A.K."/>
            <person name="Jones J.A."/>
            <person name="Khadka D."/>
            <person name="Klug H.M."/>
            <person name="Layton S.R."/>
            <person name="Nayek S."/>
            <person name="Bhuiyan S."/>
            <person name="Kim T."/>
            <person name="Hughes L.E."/>
            <person name="Garlena R.A."/>
            <person name="Russell D.A."/>
            <person name="Pope W.H."/>
            <person name="Jacobs-Sera D."/>
            <person name="Hatfull G.F."/>
        </authorList>
    </citation>
    <scope>NUCLEOTIDE SEQUENCE [LARGE SCALE GENOMIC DNA]</scope>
</reference>
<dbReference type="Proteomes" id="UP000259988">
    <property type="component" value="Segment"/>
</dbReference>
<organism evidence="1 2">
    <name type="scientific">Streptomyces phage StarPlatinum</name>
    <dbReference type="NCBI Taxonomy" id="2283265"/>
    <lineage>
        <taxon>Viruses</taxon>
        <taxon>Duplodnaviria</taxon>
        <taxon>Heunggongvirae</taxon>
        <taxon>Uroviricota</taxon>
        <taxon>Caudoviricetes</taxon>
        <taxon>Stanwilliamsviridae</taxon>
        <taxon>Boydwoodruffvirinae</taxon>
        <taxon>Karimacvirus</taxon>
        <taxon>Karimacvirus starplatinum</taxon>
        <taxon>Streptomyces virus StarPlatinum</taxon>
    </lineage>
</organism>
<keyword evidence="2" id="KW-1185">Reference proteome</keyword>
<dbReference type="KEGG" id="vg:55609875"/>
<dbReference type="EMBL" id="MH576965">
    <property type="protein sequence ID" value="AXH66902.1"/>
    <property type="molecule type" value="Genomic_DNA"/>
</dbReference>
<dbReference type="RefSeq" id="YP_009839591.1">
    <property type="nucleotide sequence ID" value="NC_048721.1"/>
</dbReference>
<evidence type="ECO:0000313" key="2">
    <source>
        <dbReference type="Proteomes" id="UP000259988"/>
    </source>
</evidence>
<dbReference type="GeneID" id="55609875"/>
<gene>
    <name evidence="1" type="primary">184</name>
    <name evidence="1" type="ORF">SEA_STARPLATINUM_184</name>
</gene>
<sequence>MAERFVKDLGEADSEEHAWAICVELRQKMSKGAVAEFKRKNYVFKAHKIKSRWHACLFQKT</sequence>
<evidence type="ECO:0000313" key="1">
    <source>
        <dbReference type="EMBL" id="AXH66902.1"/>
    </source>
</evidence>